<name>A0A0M9G713_LEPPY</name>
<evidence type="ECO:0000313" key="2">
    <source>
        <dbReference type="Proteomes" id="UP000037923"/>
    </source>
</evidence>
<proteinExistence type="predicted"/>
<keyword evidence="2" id="KW-1185">Reference proteome</keyword>
<evidence type="ECO:0000313" key="1">
    <source>
        <dbReference type="EMBL" id="KPA83783.1"/>
    </source>
</evidence>
<dbReference type="AlphaFoldDB" id="A0A0M9G713"/>
<dbReference type="Proteomes" id="UP000037923">
    <property type="component" value="Unassembled WGS sequence"/>
</dbReference>
<sequence>MWALNAAPIQCHEAVQLLSRYRKQNGFQSGLWLLPQHLTLFGVRELYTAQLLLPTDGLLSGPPRAVPFSLLHPSTQRGILNDYPPAIMPAGRFAFLERSPATTQWRAATLMECFEAAFLQSNRSCGHMQLLCAPSFATRIAVPEEVAVLNAQETSNPFLVDASLCHRSLVTGAALQDTVSSALTTIAAQFRYTSFDWVEAGMVEAAGLRVRPSATPHLVNSVESLQVAHVSQLPMERQEELVNLVPRYVLLKSMKLSYVYLHSRWRNAHELELTNRLRHSDIPRVEGTRESPVQLLLWVAVKAEDDFCGPVTVCERSVRRRYYNAQQLE</sequence>
<organism evidence="1 2">
    <name type="scientific">Leptomonas pyrrhocoris</name>
    <name type="common">Firebug parasite</name>
    <dbReference type="NCBI Taxonomy" id="157538"/>
    <lineage>
        <taxon>Eukaryota</taxon>
        <taxon>Discoba</taxon>
        <taxon>Euglenozoa</taxon>
        <taxon>Kinetoplastea</taxon>
        <taxon>Metakinetoplastina</taxon>
        <taxon>Trypanosomatida</taxon>
        <taxon>Trypanosomatidae</taxon>
        <taxon>Leishmaniinae</taxon>
        <taxon>Leptomonas</taxon>
    </lineage>
</organism>
<gene>
    <name evidence="1" type="ORF">ABB37_02007</name>
</gene>
<dbReference type="OrthoDB" id="271049at2759"/>
<dbReference type="GeneID" id="26902302"/>
<reference evidence="1 2" key="1">
    <citation type="submission" date="2015-07" db="EMBL/GenBank/DDBJ databases">
        <title>High-quality genome of monoxenous trypanosomatid Leptomonas pyrrhocoris.</title>
        <authorList>
            <person name="Flegontov P."/>
            <person name="Butenko A."/>
            <person name="Firsov S."/>
            <person name="Vlcek C."/>
            <person name="Logacheva M.D."/>
            <person name="Field M."/>
            <person name="Filatov D."/>
            <person name="Flegontova O."/>
            <person name="Gerasimov E."/>
            <person name="Jackson A.P."/>
            <person name="Kelly S."/>
            <person name="Opperdoes F."/>
            <person name="O'Reilly A."/>
            <person name="Votypka J."/>
            <person name="Yurchenko V."/>
            <person name="Lukes J."/>
        </authorList>
    </citation>
    <scope>NUCLEOTIDE SEQUENCE [LARGE SCALE GENOMIC DNA]</scope>
    <source>
        <strain evidence="1">H10</strain>
    </source>
</reference>
<protein>
    <submittedName>
        <fullName evidence="1">Uncharacterized protein</fullName>
    </submittedName>
</protein>
<dbReference type="VEuPathDB" id="TriTrypDB:LpyrH10_03_1580"/>
<dbReference type="OMA" id="FRYTSFD"/>
<comment type="caution">
    <text evidence="1">The sequence shown here is derived from an EMBL/GenBank/DDBJ whole genome shotgun (WGS) entry which is preliminary data.</text>
</comment>
<accession>A0A0M9G713</accession>
<dbReference type="RefSeq" id="XP_015662222.1">
    <property type="nucleotide sequence ID" value="XM_015798744.1"/>
</dbReference>
<dbReference type="EMBL" id="LGTL01000003">
    <property type="protein sequence ID" value="KPA83783.1"/>
    <property type="molecule type" value="Genomic_DNA"/>
</dbReference>